<evidence type="ECO:0000256" key="1">
    <source>
        <dbReference type="SAM" id="SignalP"/>
    </source>
</evidence>
<proteinExistence type="predicted"/>
<feature type="signal peptide" evidence="1">
    <location>
        <begin position="1"/>
        <end position="28"/>
    </location>
</feature>
<name>A0A447T730_CHRVL</name>
<accession>A0A447T730</accession>
<protein>
    <submittedName>
        <fullName evidence="2">Bacterial putative lipoprotein (DUF940)</fullName>
    </submittedName>
</protein>
<dbReference type="AlphaFoldDB" id="A0A447T730"/>
<evidence type="ECO:0000313" key="3">
    <source>
        <dbReference type="Proteomes" id="UP000275777"/>
    </source>
</evidence>
<dbReference type="EMBL" id="LR134182">
    <property type="protein sequence ID" value="VEB40670.1"/>
    <property type="molecule type" value="Genomic_DNA"/>
</dbReference>
<dbReference type="InterPro" id="IPR010344">
    <property type="entry name" value="YbjH"/>
</dbReference>
<dbReference type="Pfam" id="PF06082">
    <property type="entry name" value="YjbH"/>
    <property type="match status" value="1"/>
</dbReference>
<feature type="chain" id="PRO_5019478242" evidence="1">
    <location>
        <begin position="29"/>
        <end position="383"/>
    </location>
</feature>
<organism evidence="2 3">
    <name type="scientific">Chromobacterium violaceum</name>
    <dbReference type="NCBI Taxonomy" id="536"/>
    <lineage>
        <taxon>Bacteria</taxon>
        <taxon>Pseudomonadati</taxon>
        <taxon>Pseudomonadota</taxon>
        <taxon>Betaproteobacteria</taxon>
        <taxon>Neisseriales</taxon>
        <taxon>Chromobacteriaceae</taxon>
        <taxon>Chromobacterium</taxon>
    </lineage>
</organism>
<reference evidence="2 3" key="1">
    <citation type="submission" date="2018-12" db="EMBL/GenBank/DDBJ databases">
        <authorList>
            <consortium name="Pathogen Informatics"/>
        </authorList>
    </citation>
    <scope>NUCLEOTIDE SEQUENCE [LARGE SCALE GENOMIC DNA]</scope>
    <source>
        <strain evidence="2 3">NCTC9695</strain>
    </source>
</reference>
<gene>
    <name evidence="2" type="ORF">NCTC9695_01072</name>
</gene>
<keyword evidence="1" id="KW-0732">Signal</keyword>
<dbReference type="Proteomes" id="UP000275777">
    <property type="component" value="Chromosome"/>
</dbReference>
<evidence type="ECO:0000313" key="2">
    <source>
        <dbReference type="EMBL" id="VEB40670.1"/>
    </source>
</evidence>
<keyword evidence="2" id="KW-0449">Lipoprotein</keyword>
<sequence length="383" mass="42467">MHNKSRFYLVTGIFGRGLPLFLACNALAQPSLTGQIGYINMPSARVGEDGTFSLGYGYDKPYGILWTSTTVLPWLEISGRYTSIAGVPGFADPQYGGGYGRFKDKAIDLKFRLMEESSLLPEIALGATDIQGTRLWKGSYFVASKNVLPGLETSVGIGSGRIQGAFGGIRYTPSFLPNWSLVAEYDANNYRNDPFSNQTYAAQRDKGPAIGLEYQWGWLGLQVARQKTHSSINARIDIPLNLKEFVPKIQEPAYYTGAPDLPSRPTLAQWQSNADRAKALATALGKQDFKNIRIAMQRDSLVMELGNSRISNVGRAVGRAVRTALYFAPLETREIRVVYTELEQPIATYSFYDLPTLNDYLLGKTGRDRFLQTVNIKPDATRK</sequence>